<dbReference type="EMBL" id="RCHT01000007">
    <property type="protein sequence ID" value="RLL12130.1"/>
    <property type="molecule type" value="Genomic_DNA"/>
</dbReference>
<name>A0A498D1L9_9FIRM</name>
<dbReference type="RefSeq" id="WP_121586616.1">
    <property type="nucleotide sequence ID" value="NZ_RCHT01000007.1"/>
</dbReference>
<reference evidence="2 3" key="1">
    <citation type="submission" date="2018-10" db="EMBL/GenBank/DDBJ databases">
        <title>Anaerotruncus faecis sp. nov., isolated from human feces.</title>
        <authorList>
            <person name="Wang Y.-J."/>
        </authorList>
    </citation>
    <scope>NUCLEOTIDE SEQUENCE [LARGE SCALE GENOMIC DNA]</scope>
    <source>
        <strain evidence="2 3">22A2-44</strain>
    </source>
</reference>
<evidence type="ECO:0000313" key="2">
    <source>
        <dbReference type="EMBL" id="RLL12130.1"/>
    </source>
</evidence>
<dbReference type="Proteomes" id="UP000276301">
    <property type="component" value="Unassembled WGS sequence"/>
</dbReference>
<feature type="region of interest" description="Disordered" evidence="1">
    <location>
        <begin position="105"/>
        <end position="124"/>
    </location>
</feature>
<keyword evidence="3" id="KW-1185">Reference proteome</keyword>
<dbReference type="AlphaFoldDB" id="A0A498D1L9"/>
<accession>A0A498D1L9</accession>
<proteinExistence type="predicted"/>
<evidence type="ECO:0000313" key="3">
    <source>
        <dbReference type="Proteomes" id="UP000276301"/>
    </source>
</evidence>
<evidence type="ECO:0000256" key="1">
    <source>
        <dbReference type="SAM" id="MobiDB-lite"/>
    </source>
</evidence>
<comment type="caution">
    <text evidence="2">The sequence shown here is derived from an EMBL/GenBank/DDBJ whole genome shotgun (WGS) entry which is preliminary data.</text>
</comment>
<organism evidence="2 3">
    <name type="scientific">Anaerotruncus massiliensis</name>
    <name type="common">ex Liu et al. 2021</name>
    <dbReference type="NCBI Taxonomy" id="2321404"/>
    <lineage>
        <taxon>Bacteria</taxon>
        <taxon>Bacillati</taxon>
        <taxon>Bacillota</taxon>
        <taxon>Clostridia</taxon>
        <taxon>Eubacteriales</taxon>
        <taxon>Oscillospiraceae</taxon>
        <taxon>Anaerotruncus</taxon>
    </lineage>
</organism>
<sequence>MNNVKSKSVEIELGAQLFKIEFDFNVLCEIQERYGSLDTLDERLQDVREIRWLLTVLLNEAIDKENDEGAEKKHVDESWVGRTVNFKNIGELAAKIAEAFGASMPDAGVEAGDEGEDDPNSKTE</sequence>
<protein>
    <submittedName>
        <fullName evidence="2">Uncharacterized protein</fullName>
    </submittedName>
</protein>
<gene>
    <name evidence="2" type="ORF">D4A47_06280</name>
</gene>